<dbReference type="STRING" id="305507.SAMN04489724_1779"/>
<sequence>MGSGNYINKLVQGVRGEIPTPGEEKKAESTYSENFGSEERNSEVDELLERIRDYKVNGENRRLIRMDSKIEDVFKHVNYLFGIKVTSLVNYVCWDFLENNPELVNEIKKSLNQLKL</sequence>
<evidence type="ECO:0000313" key="3">
    <source>
        <dbReference type="Proteomes" id="UP000199673"/>
    </source>
</evidence>
<evidence type="ECO:0000313" key="2">
    <source>
        <dbReference type="EMBL" id="SFT71538.1"/>
    </source>
</evidence>
<reference evidence="3" key="1">
    <citation type="submission" date="2016-10" db="EMBL/GenBank/DDBJ databases">
        <authorList>
            <person name="Varghese N."/>
            <person name="Submissions S."/>
        </authorList>
    </citation>
    <scope>NUCLEOTIDE SEQUENCE [LARGE SCALE GENOMIC DNA]</scope>
    <source>
        <strain evidence="3">DSM 23445</strain>
    </source>
</reference>
<protein>
    <submittedName>
        <fullName evidence="2">Uncharacterized protein</fullName>
    </submittedName>
</protein>
<dbReference type="Proteomes" id="UP000199673">
    <property type="component" value="Unassembled WGS sequence"/>
</dbReference>
<proteinExistence type="predicted"/>
<gene>
    <name evidence="2" type="ORF">SAMN04489724_1779</name>
</gene>
<name>A0A1I7A9G5_9BACT</name>
<dbReference type="EMBL" id="FPBF01000002">
    <property type="protein sequence ID" value="SFT71538.1"/>
    <property type="molecule type" value="Genomic_DNA"/>
</dbReference>
<dbReference type="AlphaFoldDB" id="A0A1I7A9G5"/>
<feature type="region of interest" description="Disordered" evidence="1">
    <location>
        <begin position="15"/>
        <end position="39"/>
    </location>
</feature>
<accession>A0A1I7A9G5</accession>
<organism evidence="2 3">
    <name type="scientific">Algoriphagus locisalis</name>
    <dbReference type="NCBI Taxonomy" id="305507"/>
    <lineage>
        <taxon>Bacteria</taxon>
        <taxon>Pseudomonadati</taxon>
        <taxon>Bacteroidota</taxon>
        <taxon>Cytophagia</taxon>
        <taxon>Cytophagales</taxon>
        <taxon>Cyclobacteriaceae</taxon>
        <taxon>Algoriphagus</taxon>
    </lineage>
</organism>
<evidence type="ECO:0000256" key="1">
    <source>
        <dbReference type="SAM" id="MobiDB-lite"/>
    </source>
</evidence>
<keyword evidence="3" id="KW-1185">Reference proteome</keyword>
<dbReference type="OrthoDB" id="825425at2"/>
<dbReference type="RefSeq" id="WP_091692309.1">
    <property type="nucleotide sequence ID" value="NZ_FPBF01000002.1"/>
</dbReference>